<sequence>MAAGNLGTSLSRTSPVADEEATFAPAPRRECPPATQAARLRLAVGIATAGRPGILARTIAEIRKQDRAPDRIVVCTPTREDAGPVIECEGVTVVSGPRGLTLQRNAILDGLDDCDAVVFFDDDFVPCADYLREVEALLLAHPDIVMTTGHVIRDGIIGPGLSFDEARAAIAADLGAGAHPAGLRPVYNGYGCNMSVRLAPVRQHRLRFDESLGSYAWLEDVDFSRQIAPHGAIVHASSTRGVHLGVKLGRQSGLRFGYSQIANPLYLVRKGSCSWGKALHQMSRNIAMNVARCAWPEPYVDRVGRLRGNLLAALDLLRGRLEPARILSLGS</sequence>
<gene>
    <name evidence="2" type="ORF">DK389_13875</name>
</gene>
<keyword evidence="2" id="KW-0808">Transferase</keyword>
<accession>A0A2U8W5L1</accession>
<dbReference type="OrthoDB" id="8404680at2"/>
<reference evidence="3" key="1">
    <citation type="submission" date="2018-05" db="EMBL/GenBank/DDBJ databases">
        <title>Complete Genome Sequence of Methylobacterium sp. 17SD2-17.</title>
        <authorList>
            <person name="Srinivasan S."/>
        </authorList>
    </citation>
    <scope>NUCLEOTIDE SEQUENCE [LARGE SCALE GENOMIC DNA]</scope>
    <source>
        <strain evidence="3">17SD2-17</strain>
    </source>
</reference>
<evidence type="ECO:0000313" key="3">
    <source>
        <dbReference type="Proteomes" id="UP000245926"/>
    </source>
</evidence>
<evidence type="ECO:0000313" key="2">
    <source>
        <dbReference type="EMBL" id="AWN41404.1"/>
    </source>
</evidence>
<dbReference type="SUPFAM" id="SSF53448">
    <property type="entry name" value="Nucleotide-diphospho-sugar transferases"/>
    <property type="match status" value="1"/>
</dbReference>
<proteinExistence type="predicted"/>
<feature type="region of interest" description="Disordered" evidence="1">
    <location>
        <begin position="1"/>
        <end position="30"/>
    </location>
</feature>
<dbReference type="InterPro" id="IPR029044">
    <property type="entry name" value="Nucleotide-diphossugar_trans"/>
</dbReference>
<dbReference type="AlphaFoldDB" id="A0A2U8W5L1"/>
<dbReference type="Proteomes" id="UP000245926">
    <property type="component" value="Chromosome"/>
</dbReference>
<dbReference type="EMBL" id="CP029550">
    <property type="protein sequence ID" value="AWN41404.1"/>
    <property type="molecule type" value="Genomic_DNA"/>
</dbReference>
<feature type="compositionally biased region" description="Polar residues" evidence="1">
    <location>
        <begin position="1"/>
        <end position="14"/>
    </location>
</feature>
<evidence type="ECO:0000256" key="1">
    <source>
        <dbReference type="SAM" id="MobiDB-lite"/>
    </source>
</evidence>
<name>A0A2U8W5L1_9HYPH</name>
<protein>
    <submittedName>
        <fullName evidence="2">Glycosyltransferase</fullName>
    </submittedName>
</protein>
<dbReference type="Gene3D" id="3.90.550.10">
    <property type="entry name" value="Spore Coat Polysaccharide Biosynthesis Protein SpsA, Chain A"/>
    <property type="match status" value="1"/>
</dbReference>
<keyword evidence="3" id="KW-1185">Reference proteome</keyword>
<dbReference type="KEGG" id="mets:DK389_13875"/>
<dbReference type="GO" id="GO:0016740">
    <property type="term" value="F:transferase activity"/>
    <property type="evidence" value="ECO:0007669"/>
    <property type="project" value="UniProtKB-KW"/>
</dbReference>
<dbReference type="RefSeq" id="WP_109890389.1">
    <property type="nucleotide sequence ID" value="NZ_CP029550.1"/>
</dbReference>
<dbReference type="CDD" id="cd00761">
    <property type="entry name" value="Glyco_tranf_GTA_type"/>
    <property type="match status" value="1"/>
</dbReference>
<organism evidence="2 3">
    <name type="scientific">Methylobacterium durans</name>
    <dbReference type="NCBI Taxonomy" id="2202825"/>
    <lineage>
        <taxon>Bacteria</taxon>
        <taxon>Pseudomonadati</taxon>
        <taxon>Pseudomonadota</taxon>
        <taxon>Alphaproteobacteria</taxon>
        <taxon>Hyphomicrobiales</taxon>
        <taxon>Methylobacteriaceae</taxon>
        <taxon>Methylobacterium</taxon>
    </lineage>
</organism>